<evidence type="ECO:0000259" key="1">
    <source>
        <dbReference type="Pfam" id="PF16875"/>
    </source>
</evidence>
<evidence type="ECO:0000313" key="3">
    <source>
        <dbReference type="Proteomes" id="UP000195062"/>
    </source>
</evidence>
<dbReference type="AlphaFoldDB" id="A0A251XLY1"/>
<gene>
    <name evidence="2" type="primary">rafA_1</name>
    <name evidence="2" type="ORF">CMMCAS07_06080</name>
</gene>
<accession>A0A251XLY1</accession>
<dbReference type="Gene3D" id="2.70.98.60">
    <property type="entry name" value="alpha-galactosidase from lactobacil brevis"/>
    <property type="match status" value="1"/>
</dbReference>
<dbReference type="InterPro" id="IPR038417">
    <property type="entry name" value="Alpga-gal_N_sf"/>
</dbReference>
<dbReference type="InterPro" id="IPR031704">
    <property type="entry name" value="Glyco_hydro_36_N"/>
</dbReference>
<keyword evidence="3" id="KW-1185">Reference proteome</keyword>
<protein>
    <submittedName>
        <fullName evidence="2">Alpha-galactosidase</fullName>
    </submittedName>
</protein>
<evidence type="ECO:0000313" key="2">
    <source>
        <dbReference type="EMBL" id="OUE04494.1"/>
    </source>
</evidence>
<feature type="domain" description="Glycosyl hydrolase family 36 N-terminal" evidence="1">
    <location>
        <begin position="32"/>
        <end position="161"/>
    </location>
</feature>
<comment type="caution">
    <text evidence="2">The sequence shown here is derived from an EMBL/GenBank/DDBJ whole genome shotgun (WGS) entry which is preliminary data.</text>
</comment>
<reference evidence="2 3" key="1">
    <citation type="submission" date="2016-08" db="EMBL/GenBank/DDBJ databases">
        <title>Genome sequence of Clavibacter michiganensis subsp. michiganensis strain CASJ007.</title>
        <authorList>
            <person name="Thapa S.P."/>
            <person name="Coaker G."/>
        </authorList>
    </citation>
    <scope>NUCLEOTIDE SEQUENCE [LARGE SCALE GENOMIC DNA]</scope>
    <source>
        <strain evidence="2">CASJ007</strain>
    </source>
</reference>
<dbReference type="EMBL" id="MDHH01000001">
    <property type="protein sequence ID" value="OUE04494.1"/>
    <property type="molecule type" value="Genomic_DNA"/>
</dbReference>
<organism evidence="2 3">
    <name type="scientific">Clavibacter michiganensis subsp. michiganensis</name>
    <dbReference type="NCBI Taxonomy" id="33013"/>
    <lineage>
        <taxon>Bacteria</taxon>
        <taxon>Bacillati</taxon>
        <taxon>Actinomycetota</taxon>
        <taxon>Actinomycetes</taxon>
        <taxon>Micrococcales</taxon>
        <taxon>Microbacteriaceae</taxon>
        <taxon>Clavibacter</taxon>
    </lineage>
</organism>
<name>A0A251XLY1_CLAMM</name>
<sequence length="175" mass="18247">MPDSVLGELIRATTAPNAANGVDVPPRVALPPEAWTGWTGTPGSGAPHGRSVVSPVRAHGLVGGAARAGRWGLSVSAVDLITDLRLGLILELLPTGLLRARASVTSLSGEPYVLDGLDLAFPGPARAEEILDLAGRWAKERLPQRASFDVGARVREGRHGHRTRAVPAGSAILLR</sequence>
<dbReference type="Proteomes" id="UP000195062">
    <property type="component" value="Unassembled WGS sequence"/>
</dbReference>
<dbReference type="Pfam" id="PF16875">
    <property type="entry name" value="Glyco_hydro_36N"/>
    <property type="match status" value="1"/>
</dbReference>
<proteinExistence type="predicted"/>